<dbReference type="PANTHER" id="PTHR11537">
    <property type="entry name" value="VOLTAGE-GATED POTASSIUM CHANNEL"/>
    <property type="match status" value="1"/>
</dbReference>
<keyword evidence="3" id="KW-0633">Potassium transport</keyword>
<dbReference type="CDD" id="cd00038">
    <property type="entry name" value="CAP_ED"/>
    <property type="match status" value="1"/>
</dbReference>
<dbReference type="InterPro" id="IPR005821">
    <property type="entry name" value="Ion_trans_dom"/>
</dbReference>
<dbReference type="GO" id="GO:0005249">
    <property type="term" value="F:voltage-gated potassium channel activity"/>
    <property type="evidence" value="ECO:0007669"/>
    <property type="project" value="InterPro"/>
</dbReference>
<evidence type="ECO:0000256" key="2">
    <source>
        <dbReference type="ARBA" id="ARBA00022448"/>
    </source>
</evidence>
<sequence>MSRVHPHPTRRRIYEILERGSANDPVVRAVHFCLILLIGVNVTAVVLESVPSIGQGYGPFFFAIEIVRGFISTVEYRARLWCAPEDPPFQHMRPWRARLRWALHPQSIVDLLAILPFYLAYWDVESLRTLLLLRLFRFFKLARYSPGLASLAEAIYAERRALVACGVILIGAMLLAASAMNLAEREVQPDTFGTIPEAMYWAIVTLTTVGYGDAVPVTPIGRVIAAVTAVMGLIMLALPVGIVASAFSREIHRRDFVVTWSMVARVPLFADLNAHEIGTVMQCLRSRSCRPGEVIVRKGEEAHSMYLIASGDVEVVLPGEHVRLGPGDFFGEMAILRRRRRSATVKASTHCRLLVLDADDLHELLEANPSIAAHLHNVAQARGSRKSS</sequence>
<gene>
    <name evidence="13" type="ORF">H0S73_17320</name>
</gene>
<dbReference type="AlphaFoldDB" id="A0A838BQ55"/>
<dbReference type="EMBL" id="JACDXJ010000001">
    <property type="protein sequence ID" value="MBA1157874.1"/>
    <property type="molecule type" value="Genomic_DNA"/>
</dbReference>
<evidence type="ECO:0000256" key="10">
    <source>
        <dbReference type="ARBA" id="ARBA00023303"/>
    </source>
</evidence>
<accession>A0A838BQ55</accession>
<keyword evidence="4 11" id="KW-0812">Transmembrane</keyword>
<keyword evidence="8" id="KW-0406">Ion transport</keyword>
<reference evidence="13 14" key="1">
    <citation type="submission" date="2020-07" db="EMBL/GenBank/DDBJ databases">
        <title>Draft genome and description of Microvirga mediterraneensis Marseille-Q2068 sp. nov.</title>
        <authorList>
            <person name="Boxberger M."/>
        </authorList>
    </citation>
    <scope>NUCLEOTIDE SEQUENCE [LARGE SCALE GENOMIC DNA]</scope>
    <source>
        <strain evidence="13 14">Marseille-Q2068</strain>
    </source>
</reference>
<feature type="domain" description="Cyclic nucleotide-binding" evidence="12">
    <location>
        <begin position="268"/>
        <end position="365"/>
    </location>
</feature>
<keyword evidence="7 11" id="KW-1133">Transmembrane helix</keyword>
<keyword evidence="9 11" id="KW-0472">Membrane</keyword>
<evidence type="ECO:0000256" key="1">
    <source>
        <dbReference type="ARBA" id="ARBA00004141"/>
    </source>
</evidence>
<organism evidence="13 14">
    <name type="scientific">Microvirga mediterraneensis</name>
    <dbReference type="NCBI Taxonomy" id="2754695"/>
    <lineage>
        <taxon>Bacteria</taxon>
        <taxon>Pseudomonadati</taxon>
        <taxon>Pseudomonadota</taxon>
        <taxon>Alphaproteobacteria</taxon>
        <taxon>Hyphomicrobiales</taxon>
        <taxon>Methylobacteriaceae</taxon>
        <taxon>Microvirga</taxon>
    </lineage>
</organism>
<dbReference type="PROSITE" id="PS50042">
    <property type="entry name" value="CNMP_BINDING_3"/>
    <property type="match status" value="1"/>
</dbReference>
<evidence type="ECO:0000313" key="13">
    <source>
        <dbReference type="EMBL" id="MBA1157874.1"/>
    </source>
</evidence>
<dbReference type="InterPro" id="IPR000595">
    <property type="entry name" value="cNMP-bd_dom"/>
</dbReference>
<evidence type="ECO:0000256" key="3">
    <source>
        <dbReference type="ARBA" id="ARBA00022538"/>
    </source>
</evidence>
<keyword evidence="2" id="KW-0813">Transport</keyword>
<evidence type="ECO:0000256" key="8">
    <source>
        <dbReference type="ARBA" id="ARBA00023065"/>
    </source>
</evidence>
<evidence type="ECO:0000256" key="7">
    <source>
        <dbReference type="ARBA" id="ARBA00022989"/>
    </source>
</evidence>
<dbReference type="SUPFAM" id="SSF81324">
    <property type="entry name" value="Voltage-gated potassium channels"/>
    <property type="match status" value="1"/>
</dbReference>
<dbReference type="Pfam" id="PF00027">
    <property type="entry name" value="cNMP_binding"/>
    <property type="match status" value="1"/>
</dbReference>
<keyword evidence="10" id="KW-0407">Ion channel</keyword>
<feature type="transmembrane region" description="Helical" evidence="11">
    <location>
        <begin position="161"/>
        <end position="180"/>
    </location>
</feature>
<feature type="transmembrane region" description="Helical" evidence="11">
    <location>
        <begin position="192"/>
        <end position="211"/>
    </location>
</feature>
<dbReference type="Proteomes" id="UP000572984">
    <property type="component" value="Unassembled WGS sequence"/>
</dbReference>
<dbReference type="PANTHER" id="PTHR11537:SF254">
    <property type="entry name" value="POTASSIUM VOLTAGE-GATED CHANNEL PROTEIN SHAB"/>
    <property type="match status" value="1"/>
</dbReference>
<evidence type="ECO:0000313" key="14">
    <source>
        <dbReference type="Proteomes" id="UP000572984"/>
    </source>
</evidence>
<dbReference type="InterPro" id="IPR018490">
    <property type="entry name" value="cNMP-bd_dom_sf"/>
</dbReference>
<evidence type="ECO:0000256" key="6">
    <source>
        <dbReference type="ARBA" id="ARBA00022958"/>
    </source>
</evidence>
<dbReference type="Pfam" id="PF00520">
    <property type="entry name" value="Ion_trans"/>
    <property type="match status" value="1"/>
</dbReference>
<evidence type="ECO:0000256" key="5">
    <source>
        <dbReference type="ARBA" id="ARBA00022826"/>
    </source>
</evidence>
<dbReference type="SUPFAM" id="SSF51206">
    <property type="entry name" value="cAMP-binding domain-like"/>
    <property type="match status" value="1"/>
</dbReference>
<dbReference type="RefSeq" id="WP_181053308.1">
    <property type="nucleotide sequence ID" value="NZ_JACDXJ010000001.1"/>
</dbReference>
<dbReference type="PROSITE" id="PS00888">
    <property type="entry name" value="CNMP_BINDING_1"/>
    <property type="match status" value="1"/>
</dbReference>
<comment type="subcellular location">
    <subcellularLocation>
        <location evidence="1">Membrane</location>
        <topology evidence="1">Multi-pass membrane protein</topology>
    </subcellularLocation>
</comment>
<keyword evidence="6" id="KW-0630">Potassium</keyword>
<dbReference type="GO" id="GO:0008076">
    <property type="term" value="C:voltage-gated potassium channel complex"/>
    <property type="evidence" value="ECO:0007669"/>
    <property type="project" value="InterPro"/>
</dbReference>
<keyword evidence="5" id="KW-0631">Potassium channel</keyword>
<dbReference type="PRINTS" id="PR00169">
    <property type="entry name" value="KCHANNEL"/>
</dbReference>
<evidence type="ECO:0000256" key="9">
    <source>
        <dbReference type="ARBA" id="ARBA00023136"/>
    </source>
</evidence>
<dbReference type="InterPro" id="IPR028325">
    <property type="entry name" value="VG_K_chnl"/>
</dbReference>
<keyword evidence="14" id="KW-1185">Reference proteome</keyword>
<dbReference type="Gene3D" id="1.10.287.70">
    <property type="match status" value="1"/>
</dbReference>
<dbReference type="SMART" id="SM00100">
    <property type="entry name" value="cNMP"/>
    <property type="match status" value="1"/>
</dbReference>
<comment type="caution">
    <text evidence="13">The sequence shown here is derived from an EMBL/GenBank/DDBJ whole genome shotgun (WGS) entry which is preliminary data.</text>
</comment>
<evidence type="ECO:0000259" key="12">
    <source>
        <dbReference type="PROSITE" id="PS50042"/>
    </source>
</evidence>
<dbReference type="GO" id="GO:0001508">
    <property type="term" value="P:action potential"/>
    <property type="evidence" value="ECO:0007669"/>
    <property type="project" value="TreeGrafter"/>
</dbReference>
<evidence type="ECO:0000256" key="11">
    <source>
        <dbReference type="SAM" id="Phobius"/>
    </source>
</evidence>
<evidence type="ECO:0000256" key="4">
    <source>
        <dbReference type="ARBA" id="ARBA00022692"/>
    </source>
</evidence>
<protein>
    <submittedName>
        <fullName evidence="13">Ion transporter</fullName>
    </submittedName>
</protein>
<dbReference type="Gene3D" id="2.60.120.10">
    <property type="entry name" value="Jelly Rolls"/>
    <property type="match status" value="1"/>
</dbReference>
<dbReference type="InterPro" id="IPR018488">
    <property type="entry name" value="cNMP-bd_CS"/>
</dbReference>
<dbReference type="InterPro" id="IPR014710">
    <property type="entry name" value="RmlC-like_jellyroll"/>
</dbReference>
<name>A0A838BQ55_9HYPH</name>
<proteinExistence type="predicted"/>
<feature type="transmembrane region" description="Helical" evidence="11">
    <location>
        <begin position="223"/>
        <end position="247"/>
    </location>
</feature>
<dbReference type="PROSITE" id="PS00889">
    <property type="entry name" value="CNMP_BINDING_2"/>
    <property type="match status" value="1"/>
</dbReference>